<feature type="non-terminal residue" evidence="1">
    <location>
        <position position="226"/>
    </location>
</feature>
<comment type="caution">
    <text evidence="1">The sequence shown here is derived from an EMBL/GenBank/DDBJ whole genome shotgun (WGS) entry which is preliminary data.</text>
</comment>
<dbReference type="EMBL" id="LAZR01045276">
    <property type="protein sequence ID" value="KKK99268.1"/>
    <property type="molecule type" value="Genomic_DNA"/>
</dbReference>
<gene>
    <name evidence="1" type="ORF">LCGC14_2634460</name>
</gene>
<evidence type="ECO:0000313" key="1">
    <source>
        <dbReference type="EMBL" id="KKK99268.1"/>
    </source>
</evidence>
<sequence>MIIIRDGNVRSADYLFFEVNGTPGHANARIDNITLWTNISGTWQANFTNGTIGAINTIVNRIFNSTDTNIIESILTDNLVFIWGAQVCDNKTVYTEESVNLDDNAFGTIFDNNTGCTGACNFTVIVTAGRGFLANTPMTAITGVENSTTSNDISHECRLNNSETGLFYCNQTRTIWNGTAQIIDTLIESNVLVNYTRENPCAFTVNRTVNVQQAPNITITSPTDGQ</sequence>
<reference evidence="1" key="1">
    <citation type="journal article" date="2015" name="Nature">
        <title>Complex archaea that bridge the gap between prokaryotes and eukaryotes.</title>
        <authorList>
            <person name="Spang A."/>
            <person name="Saw J.H."/>
            <person name="Jorgensen S.L."/>
            <person name="Zaremba-Niedzwiedzka K."/>
            <person name="Martijn J."/>
            <person name="Lind A.E."/>
            <person name="van Eijk R."/>
            <person name="Schleper C."/>
            <person name="Guy L."/>
            <person name="Ettema T.J."/>
        </authorList>
    </citation>
    <scope>NUCLEOTIDE SEQUENCE</scope>
</reference>
<accession>A0A0F8ZZG9</accession>
<organism evidence="1">
    <name type="scientific">marine sediment metagenome</name>
    <dbReference type="NCBI Taxonomy" id="412755"/>
    <lineage>
        <taxon>unclassified sequences</taxon>
        <taxon>metagenomes</taxon>
        <taxon>ecological metagenomes</taxon>
    </lineage>
</organism>
<name>A0A0F8ZZG9_9ZZZZ</name>
<dbReference type="AlphaFoldDB" id="A0A0F8ZZG9"/>
<proteinExistence type="predicted"/>
<protein>
    <submittedName>
        <fullName evidence="1">Uncharacterized protein</fullName>
    </submittedName>
</protein>